<reference evidence="2 3" key="1">
    <citation type="submission" date="2017-09" db="EMBL/GenBank/DDBJ databases">
        <title>Depth-based differentiation of microbial function through sediment-hosted aquifers and enrichment of novel symbionts in the deep terrestrial subsurface.</title>
        <authorList>
            <person name="Probst A.J."/>
            <person name="Ladd B."/>
            <person name="Jarett J.K."/>
            <person name="Geller-Mcgrath D.E."/>
            <person name="Sieber C.M."/>
            <person name="Emerson J.B."/>
            <person name="Anantharaman K."/>
            <person name="Thomas B.C."/>
            <person name="Malmstrom R."/>
            <person name="Stieglmeier M."/>
            <person name="Klingl A."/>
            <person name="Woyke T."/>
            <person name="Ryan C.M."/>
            <person name="Banfield J.F."/>
        </authorList>
    </citation>
    <scope>NUCLEOTIDE SEQUENCE [LARGE SCALE GENOMIC DNA]</scope>
    <source>
        <strain evidence="2">CG22_combo_CG10-13_8_21_14_all_43_12</strain>
    </source>
</reference>
<accession>A0A2H0DWM9</accession>
<proteinExistence type="predicted"/>
<comment type="caution">
    <text evidence="2">The sequence shown here is derived from an EMBL/GenBank/DDBJ whole genome shotgun (WGS) entry which is preliminary data.</text>
</comment>
<protein>
    <submittedName>
        <fullName evidence="2">Uncharacterized protein</fullName>
    </submittedName>
</protein>
<evidence type="ECO:0000313" key="2">
    <source>
        <dbReference type="EMBL" id="PIP86119.1"/>
    </source>
</evidence>
<sequence>MMNNEMLGLHVLILKVFTSPDVALTERVEFLEIADTKKFLIWVENELKNVDSGLFWALGNYAADQEVKLVTEDLVMRLVYAYRNGKPFETPQVVVTPAAKPADATPKDKPVAAEAKPEAKKKKASKNLLSKMAAVIGWLFRKFMGLSLVGKIVVLVLIFAIISSQLGGGQKNSPPAASTENHPAQTQMAATNPFAEDDATATQMAAASMATAPASSAEKTLEQIKLELIGLQTTINSCSSDGYATARKGPGKNDEEGTPIKNGTSVTIIDAVQSNSYDFKGKTGCGSSLRIKVKTADGQELWVHGSTVEGVAE</sequence>
<gene>
    <name evidence="2" type="ORF">COW83_00620</name>
</gene>
<name>A0A2H0DWM9_9BACT</name>
<evidence type="ECO:0000313" key="3">
    <source>
        <dbReference type="Proteomes" id="UP000231136"/>
    </source>
</evidence>
<organism evidence="2 3">
    <name type="scientific">Candidatus Collierbacteria bacterium CG22_combo_CG10-13_8_21_14_all_43_12</name>
    <dbReference type="NCBI Taxonomy" id="1974537"/>
    <lineage>
        <taxon>Bacteria</taxon>
        <taxon>Candidatus Collieribacteriota</taxon>
    </lineage>
</organism>
<dbReference type="AlphaFoldDB" id="A0A2H0DWM9"/>
<dbReference type="Proteomes" id="UP000231136">
    <property type="component" value="Unassembled WGS sequence"/>
</dbReference>
<feature type="region of interest" description="Disordered" evidence="1">
    <location>
        <begin position="242"/>
        <end position="261"/>
    </location>
</feature>
<feature type="region of interest" description="Disordered" evidence="1">
    <location>
        <begin position="99"/>
        <end position="119"/>
    </location>
</feature>
<evidence type="ECO:0000256" key="1">
    <source>
        <dbReference type="SAM" id="MobiDB-lite"/>
    </source>
</evidence>
<dbReference type="EMBL" id="PCTR01000027">
    <property type="protein sequence ID" value="PIP86119.1"/>
    <property type="molecule type" value="Genomic_DNA"/>
</dbReference>
<feature type="compositionally biased region" description="Basic and acidic residues" evidence="1">
    <location>
        <begin position="105"/>
        <end position="118"/>
    </location>
</feature>